<protein>
    <submittedName>
        <fullName evidence="2">Copper transporter</fullName>
    </submittedName>
</protein>
<dbReference type="InterPro" id="IPR021522">
    <property type="entry name" value="MctB"/>
</dbReference>
<name>A0AAW5HZN8_9CORY</name>
<dbReference type="Proteomes" id="UP001205920">
    <property type="component" value="Unassembled WGS sequence"/>
</dbReference>
<dbReference type="EMBL" id="JAEUWV010000017">
    <property type="protein sequence ID" value="MCO6395201.1"/>
    <property type="molecule type" value="Genomic_DNA"/>
</dbReference>
<feature type="transmembrane region" description="Helical" evidence="1">
    <location>
        <begin position="12"/>
        <end position="34"/>
    </location>
</feature>
<keyword evidence="1" id="KW-1133">Transmembrane helix</keyword>
<evidence type="ECO:0000313" key="3">
    <source>
        <dbReference type="Proteomes" id="UP001205920"/>
    </source>
</evidence>
<evidence type="ECO:0000313" key="2">
    <source>
        <dbReference type="EMBL" id="MCO6395201.1"/>
    </source>
</evidence>
<gene>
    <name evidence="2" type="ORF">JMN37_09500</name>
</gene>
<keyword evidence="1" id="KW-0472">Membrane</keyword>
<reference evidence="2 3" key="1">
    <citation type="submission" date="2021-01" db="EMBL/GenBank/DDBJ databases">
        <title>Identification and Characterization of Corynebacterium sp.</title>
        <authorList>
            <person name="Luo Q."/>
            <person name="Qu P."/>
            <person name="Chen Q."/>
        </authorList>
    </citation>
    <scope>NUCLEOTIDE SEQUENCE [LARGE SCALE GENOMIC DNA]</scope>
    <source>
        <strain evidence="2 3">MC-18</strain>
    </source>
</reference>
<dbReference type="GO" id="GO:0016020">
    <property type="term" value="C:membrane"/>
    <property type="evidence" value="ECO:0007669"/>
    <property type="project" value="InterPro"/>
</dbReference>
<evidence type="ECO:0000256" key="1">
    <source>
        <dbReference type="SAM" id="Phobius"/>
    </source>
</evidence>
<dbReference type="GO" id="GO:0055070">
    <property type="term" value="P:copper ion homeostasis"/>
    <property type="evidence" value="ECO:0007669"/>
    <property type="project" value="InterPro"/>
</dbReference>
<dbReference type="AlphaFoldDB" id="A0AAW5HZN8"/>
<comment type="caution">
    <text evidence="2">The sequence shown here is derived from an EMBL/GenBank/DDBJ whole genome shotgun (WGS) entry which is preliminary data.</text>
</comment>
<accession>A0AAW5HZN8</accession>
<keyword evidence="3" id="KW-1185">Reference proteome</keyword>
<dbReference type="Pfam" id="PF11382">
    <property type="entry name" value="MctB"/>
    <property type="match status" value="1"/>
</dbReference>
<sequence length="268" mass="26996">MSSGSSSAGYVAAGLGWGIALGVAAGMLVIAPAMGTLDFSTSSQLGESQQSADASQGTKFEFSDAVIAQHSAELVANTLDGKSVMVLRAHDASAEDVDAVTWLLRTAGASEAGQITLGEKFTQQESADALSTIIANTLPAGAQLSVDRRAPGTHAGQSLGSVLLKDPATGEPVAPESDRNFVIEALHGGGFIDDTDVSAPADAIVVIGAGDTGGERSFGTQLLTDMTAELNDLAAAVYAAPDEDGGFVDTEAGRVSAVLSLAEELAVE</sequence>
<dbReference type="RefSeq" id="WP_252931954.1">
    <property type="nucleotide sequence ID" value="NZ_JAEUWV010000017.1"/>
</dbReference>
<keyword evidence="1" id="KW-0812">Transmembrane</keyword>
<organism evidence="2 3">
    <name type="scientific">Corynebacterium lipophilum</name>
    <dbReference type="NCBI Taxonomy" id="2804918"/>
    <lineage>
        <taxon>Bacteria</taxon>
        <taxon>Bacillati</taxon>
        <taxon>Actinomycetota</taxon>
        <taxon>Actinomycetes</taxon>
        <taxon>Mycobacteriales</taxon>
        <taxon>Corynebacteriaceae</taxon>
        <taxon>Corynebacterium</taxon>
    </lineage>
</organism>
<proteinExistence type="predicted"/>